<gene>
    <name evidence="1" type="ORF">LDAN0321_LOCUS18331</name>
</gene>
<proteinExistence type="predicted"/>
<protein>
    <recommendedName>
        <fullName evidence="2">FCP1 homology domain-containing protein</fullName>
    </recommendedName>
</protein>
<evidence type="ECO:0008006" key="2">
    <source>
        <dbReference type="Google" id="ProtNLM"/>
    </source>
</evidence>
<dbReference type="SUPFAM" id="SSF56784">
    <property type="entry name" value="HAD-like"/>
    <property type="match status" value="1"/>
</dbReference>
<dbReference type="EMBL" id="HBGY01029523">
    <property type="protein sequence ID" value="CAD9606060.1"/>
    <property type="molecule type" value="Transcribed_RNA"/>
</dbReference>
<reference evidence="1" key="1">
    <citation type="submission" date="2021-01" db="EMBL/GenBank/DDBJ databases">
        <authorList>
            <person name="Corre E."/>
            <person name="Pelletier E."/>
            <person name="Niang G."/>
            <person name="Scheremetjew M."/>
            <person name="Finn R."/>
            <person name="Kale V."/>
            <person name="Holt S."/>
            <person name="Cochrane G."/>
            <person name="Meng A."/>
            <person name="Brown T."/>
            <person name="Cohen L."/>
        </authorList>
    </citation>
    <scope>NUCLEOTIDE SEQUENCE</scope>
    <source>
        <strain evidence="1">B650</strain>
    </source>
</reference>
<accession>A0A7S2LGT8</accession>
<name>A0A7S2LGT8_9STRA</name>
<evidence type="ECO:0000313" key="1">
    <source>
        <dbReference type="EMBL" id="CAD9606060.1"/>
    </source>
</evidence>
<organism evidence="1">
    <name type="scientific">Leptocylindrus danicus</name>
    <dbReference type="NCBI Taxonomy" id="163516"/>
    <lineage>
        <taxon>Eukaryota</taxon>
        <taxon>Sar</taxon>
        <taxon>Stramenopiles</taxon>
        <taxon>Ochrophyta</taxon>
        <taxon>Bacillariophyta</taxon>
        <taxon>Coscinodiscophyceae</taxon>
        <taxon>Chaetocerotophycidae</taxon>
        <taxon>Leptocylindrales</taxon>
        <taxon>Leptocylindraceae</taxon>
        <taxon>Leptocylindrus</taxon>
    </lineage>
</organism>
<dbReference type="InterPro" id="IPR023214">
    <property type="entry name" value="HAD_sf"/>
</dbReference>
<dbReference type="InterPro" id="IPR036412">
    <property type="entry name" value="HAD-like_sf"/>
</dbReference>
<dbReference type="AlphaFoldDB" id="A0A7S2LGT8"/>
<dbReference type="Gene3D" id="3.40.50.1000">
    <property type="entry name" value="HAD superfamily/HAD-like"/>
    <property type="match status" value="1"/>
</dbReference>
<sequence length="132" mass="14859">MSSFVRPMFRHLIPLAHQAGIQIAVVTFSPQVKTISQVLEHLFPNFASSIPIRGHDRSWAVEGCLHGKQPHMASAIEEIYSNVPDVEITRNSTLLVDDDDNNIDVALNEGVRAIWLDPNHADDFFDDVRQLM</sequence>